<reference evidence="1 2" key="1">
    <citation type="journal article" date="2010" name="J. Bacteriol.">
        <title>Genome sequence of Fulvimarina pelagi HTCC2506T, a Mn(II)-oxidizing alphaproteobacterium possessing an aerobic anoxygenic photosynthetic gene cluster and Xanthorhodopsin.</title>
        <authorList>
            <person name="Kang I."/>
            <person name="Oh H.M."/>
            <person name="Lim S.I."/>
            <person name="Ferriera S."/>
            <person name="Giovannoni S.J."/>
            <person name="Cho J.C."/>
        </authorList>
    </citation>
    <scope>NUCLEOTIDE SEQUENCE [LARGE SCALE GENOMIC DNA]</scope>
    <source>
        <strain evidence="1 2">HTCC2506</strain>
    </source>
</reference>
<name>Q0FYK9_9HYPH</name>
<accession>Q0FYK9</accession>
<proteinExistence type="predicted"/>
<comment type="caution">
    <text evidence="1">The sequence shown here is derived from an EMBL/GenBank/DDBJ whole genome shotgun (WGS) entry which is preliminary data.</text>
</comment>
<dbReference type="Proteomes" id="UP000004310">
    <property type="component" value="Unassembled WGS sequence"/>
</dbReference>
<organism evidence="1 2">
    <name type="scientific">Fulvimarina pelagi HTCC2506</name>
    <dbReference type="NCBI Taxonomy" id="314231"/>
    <lineage>
        <taxon>Bacteria</taxon>
        <taxon>Pseudomonadati</taxon>
        <taxon>Pseudomonadota</taxon>
        <taxon>Alphaproteobacteria</taxon>
        <taxon>Hyphomicrobiales</taxon>
        <taxon>Aurantimonadaceae</taxon>
        <taxon>Fulvimarina</taxon>
    </lineage>
</organism>
<protein>
    <submittedName>
        <fullName evidence="1">Putative transposase of insertion sequence ISRm10-1, orfB C-terminus protein</fullName>
    </submittedName>
</protein>
<evidence type="ECO:0000313" key="2">
    <source>
        <dbReference type="Proteomes" id="UP000004310"/>
    </source>
</evidence>
<evidence type="ECO:0000313" key="1">
    <source>
        <dbReference type="EMBL" id="EAU39986.1"/>
    </source>
</evidence>
<dbReference type="STRING" id="217511.GCA_001463845_03128"/>
<dbReference type="HOGENOM" id="CLU_2219278_0_0_5"/>
<dbReference type="EMBL" id="AATP01000010">
    <property type="protein sequence ID" value="EAU39986.1"/>
    <property type="molecule type" value="Genomic_DNA"/>
</dbReference>
<keyword evidence="2" id="KW-1185">Reference proteome</keyword>
<dbReference type="eggNOG" id="COG3335">
    <property type="taxonomic scope" value="Bacteria"/>
</dbReference>
<sequence length="106" mass="11680">MTAAIPLDRAMNGVALQAFIEQVLVLALVPSDIVVMDSGGDRWLQRHGPRGRRHLQGDRAGRCHRLLPSDSTDSNWTDITFAKSKAPLRACADRATDRLGLQSNQF</sequence>
<dbReference type="AlphaFoldDB" id="Q0FYK9"/>
<gene>
    <name evidence="1" type="ORF">FP2506_02055</name>
</gene>